<feature type="transmembrane region" description="Helical" evidence="19">
    <location>
        <begin position="207"/>
        <end position="225"/>
    </location>
</feature>
<dbReference type="InterPro" id="IPR003805">
    <property type="entry name" value="CobS"/>
</dbReference>
<keyword evidence="11 19" id="KW-0460">Magnesium</keyword>
<comment type="similarity">
    <text evidence="4 19">Belongs to the CobS family.</text>
</comment>
<comment type="caution">
    <text evidence="20">The sequence shown here is derived from an EMBL/GenBank/DDBJ whole genome shotgun (WGS) entry which is preliminary data.</text>
</comment>
<dbReference type="GO" id="GO:0008818">
    <property type="term" value="F:cobalamin 5'-phosphate synthase activity"/>
    <property type="evidence" value="ECO:0007669"/>
    <property type="project" value="UniProtKB-UniRule"/>
</dbReference>
<keyword evidence="7 19" id="KW-1003">Cell membrane</keyword>
<accession>A0A560WG74</accession>
<dbReference type="HAMAP" id="MF_00719">
    <property type="entry name" value="CobS"/>
    <property type="match status" value="1"/>
</dbReference>
<keyword evidence="13 19" id="KW-0472">Membrane</keyword>
<organism evidence="20 21">
    <name type="scientific">Marihabitans asiaticum</name>
    <dbReference type="NCBI Taxonomy" id="415218"/>
    <lineage>
        <taxon>Bacteria</taxon>
        <taxon>Bacillati</taxon>
        <taxon>Actinomycetota</taxon>
        <taxon>Actinomycetes</taxon>
        <taxon>Micrococcales</taxon>
        <taxon>Intrasporangiaceae</taxon>
        <taxon>Marihabitans</taxon>
    </lineage>
</organism>
<evidence type="ECO:0000256" key="9">
    <source>
        <dbReference type="ARBA" id="ARBA00022679"/>
    </source>
</evidence>
<evidence type="ECO:0000256" key="18">
    <source>
        <dbReference type="ARBA" id="ARBA00049504"/>
    </source>
</evidence>
<keyword evidence="12 19" id="KW-1133">Transmembrane helix</keyword>
<sequence length="256" mass="25833">MIVRDGWRLAVGTLTVVPMPPPSTVDRQRTGVAMLVSPVAVLPLGLAVTLVVAGGQLVGLSTGVTGLLAVTALALGTRCLHIDGLSDVADGLTASYDRERSLAVMHTSTSGPAGVAATLLVLGTQAAAFASIAGSSHPYRSAVVAGVAVCLSRTALLLCCSRGVPAAEVEGIGRIYTESVARWAAVAGSLLAALVLTALAAWAGWPWWRGALAMLVGLAVVVVLLRRVVRRLGGVNGDVFGASIEACLAAVLVGLA</sequence>
<dbReference type="AlphaFoldDB" id="A0A560WG74"/>
<evidence type="ECO:0000256" key="8">
    <source>
        <dbReference type="ARBA" id="ARBA00022573"/>
    </source>
</evidence>
<keyword evidence="8 19" id="KW-0169">Cobalamin biosynthesis</keyword>
<evidence type="ECO:0000256" key="12">
    <source>
        <dbReference type="ARBA" id="ARBA00022989"/>
    </source>
</evidence>
<dbReference type="UniPathway" id="UPA00148">
    <property type="reaction ID" value="UER00238"/>
</dbReference>
<evidence type="ECO:0000256" key="15">
    <source>
        <dbReference type="ARBA" id="ARBA00032605"/>
    </source>
</evidence>
<dbReference type="EC" id="2.7.8.26" evidence="5 19"/>
<keyword evidence="10 19" id="KW-0812">Transmembrane</keyword>
<protein>
    <recommendedName>
        <fullName evidence="6 19">Adenosylcobinamide-GDP ribazoletransferase</fullName>
        <ecNumber evidence="5 19">2.7.8.26</ecNumber>
    </recommendedName>
    <alternativeName>
        <fullName evidence="16 19">Cobalamin synthase</fullName>
    </alternativeName>
    <alternativeName>
        <fullName evidence="15 19">Cobalamin-5'-phosphate synthase</fullName>
    </alternativeName>
</protein>
<dbReference type="EMBL" id="VIUW01000001">
    <property type="protein sequence ID" value="TWD16693.1"/>
    <property type="molecule type" value="Genomic_DNA"/>
</dbReference>
<evidence type="ECO:0000313" key="20">
    <source>
        <dbReference type="EMBL" id="TWD16693.1"/>
    </source>
</evidence>
<dbReference type="RefSeq" id="WP_246074289.1">
    <property type="nucleotide sequence ID" value="NZ_BAAAYT010000001.1"/>
</dbReference>
<dbReference type="PANTHER" id="PTHR34148">
    <property type="entry name" value="ADENOSYLCOBINAMIDE-GDP RIBAZOLETRANSFERASE"/>
    <property type="match status" value="1"/>
</dbReference>
<evidence type="ECO:0000256" key="1">
    <source>
        <dbReference type="ARBA" id="ARBA00001946"/>
    </source>
</evidence>
<dbReference type="GO" id="GO:0005886">
    <property type="term" value="C:plasma membrane"/>
    <property type="evidence" value="ECO:0007669"/>
    <property type="project" value="UniProtKB-SubCell"/>
</dbReference>
<comment type="catalytic activity">
    <reaction evidence="18 19">
        <text>alpha-ribazole 5'-phosphate + adenosylcob(III)inamide-GDP = adenosylcob(III)alamin 5'-phosphate + GMP + H(+)</text>
        <dbReference type="Rhea" id="RHEA:23560"/>
        <dbReference type="ChEBI" id="CHEBI:15378"/>
        <dbReference type="ChEBI" id="CHEBI:57918"/>
        <dbReference type="ChEBI" id="CHEBI:58115"/>
        <dbReference type="ChEBI" id="CHEBI:60487"/>
        <dbReference type="ChEBI" id="CHEBI:60493"/>
        <dbReference type="EC" id="2.7.8.26"/>
    </reaction>
</comment>
<comment type="cofactor">
    <cofactor evidence="1 19">
        <name>Mg(2+)</name>
        <dbReference type="ChEBI" id="CHEBI:18420"/>
    </cofactor>
</comment>
<comment type="subcellular location">
    <subcellularLocation>
        <location evidence="2 19">Cell membrane</location>
        <topology evidence="2 19">Multi-pass membrane protein</topology>
    </subcellularLocation>
</comment>
<feature type="transmembrane region" description="Helical" evidence="19">
    <location>
        <begin position="180"/>
        <end position="201"/>
    </location>
</feature>
<dbReference type="Proteomes" id="UP000315628">
    <property type="component" value="Unassembled WGS sequence"/>
</dbReference>
<keyword evidence="9 19" id="KW-0808">Transferase</keyword>
<evidence type="ECO:0000256" key="11">
    <source>
        <dbReference type="ARBA" id="ARBA00022842"/>
    </source>
</evidence>
<dbReference type="Pfam" id="PF02654">
    <property type="entry name" value="CobS"/>
    <property type="match status" value="1"/>
</dbReference>
<evidence type="ECO:0000256" key="7">
    <source>
        <dbReference type="ARBA" id="ARBA00022475"/>
    </source>
</evidence>
<feature type="transmembrane region" description="Helical" evidence="19">
    <location>
        <begin position="32"/>
        <end position="52"/>
    </location>
</feature>
<evidence type="ECO:0000256" key="10">
    <source>
        <dbReference type="ARBA" id="ARBA00022692"/>
    </source>
</evidence>
<evidence type="ECO:0000256" key="3">
    <source>
        <dbReference type="ARBA" id="ARBA00004663"/>
    </source>
</evidence>
<dbReference type="GO" id="GO:0051073">
    <property type="term" value="F:adenosylcobinamide-GDP ribazoletransferase activity"/>
    <property type="evidence" value="ECO:0007669"/>
    <property type="project" value="UniProtKB-UniRule"/>
</dbReference>
<evidence type="ECO:0000256" key="13">
    <source>
        <dbReference type="ARBA" id="ARBA00023136"/>
    </source>
</evidence>
<evidence type="ECO:0000256" key="17">
    <source>
        <dbReference type="ARBA" id="ARBA00048623"/>
    </source>
</evidence>
<evidence type="ECO:0000256" key="4">
    <source>
        <dbReference type="ARBA" id="ARBA00010561"/>
    </source>
</evidence>
<evidence type="ECO:0000256" key="16">
    <source>
        <dbReference type="ARBA" id="ARBA00032853"/>
    </source>
</evidence>
<dbReference type="PANTHER" id="PTHR34148:SF1">
    <property type="entry name" value="ADENOSYLCOBINAMIDE-GDP RIBAZOLETRANSFERASE"/>
    <property type="match status" value="1"/>
</dbReference>
<reference evidence="20 21" key="1">
    <citation type="submission" date="2019-06" db="EMBL/GenBank/DDBJ databases">
        <title>Sequencing the genomes of 1000 actinobacteria strains.</title>
        <authorList>
            <person name="Klenk H.-P."/>
        </authorList>
    </citation>
    <scope>NUCLEOTIDE SEQUENCE [LARGE SCALE GENOMIC DNA]</scope>
    <source>
        <strain evidence="20 21">DSM 18935</strain>
    </source>
</reference>
<evidence type="ECO:0000313" key="21">
    <source>
        <dbReference type="Proteomes" id="UP000315628"/>
    </source>
</evidence>
<evidence type="ECO:0000256" key="6">
    <source>
        <dbReference type="ARBA" id="ARBA00015850"/>
    </source>
</evidence>
<evidence type="ECO:0000256" key="14">
    <source>
        <dbReference type="ARBA" id="ARBA00025228"/>
    </source>
</evidence>
<evidence type="ECO:0000256" key="19">
    <source>
        <dbReference type="HAMAP-Rule" id="MF_00719"/>
    </source>
</evidence>
<keyword evidence="21" id="KW-1185">Reference proteome</keyword>
<name>A0A560WG74_9MICO</name>
<comment type="catalytic activity">
    <reaction evidence="17 19">
        <text>alpha-ribazole + adenosylcob(III)inamide-GDP = adenosylcob(III)alamin + GMP + H(+)</text>
        <dbReference type="Rhea" id="RHEA:16049"/>
        <dbReference type="ChEBI" id="CHEBI:10329"/>
        <dbReference type="ChEBI" id="CHEBI:15378"/>
        <dbReference type="ChEBI" id="CHEBI:18408"/>
        <dbReference type="ChEBI" id="CHEBI:58115"/>
        <dbReference type="ChEBI" id="CHEBI:60487"/>
        <dbReference type="EC" id="2.7.8.26"/>
    </reaction>
</comment>
<feature type="transmembrane region" description="Helical" evidence="19">
    <location>
        <begin position="58"/>
        <end position="76"/>
    </location>
</feature>
<evidence type="ECO:0000256" key="5">
    <source>
        <dbReference type="ARBA" id="ARBA00013200"/>
    </source>
</evidence>
<evidence type="ECO:0000256" key="2">
    <source>
        <dbReference type="ARBA" id="ARBA00004651"/>
    </source>
</evidence>
<comment type="function">
    <text evidence="14 19">Joins adenosylcobinamide-GDP and alpha-ribazole to generate adenosylcobalamin (Ado-cobalamin). Also synthesizes adenosylcobalamin 5'-phosphate from adenosylcobinamide-GDP and alpha-ribazole 5'-phosphate.</text>
</comment>
<gene>
    <name evidence="19" type="primary">cobS</name>
    <name evidence="20" type="ORF">FB557_0225</name>
</gene>
<comment type="pathway">
    <text evidence="3 19">Cofactor biosynthesis; adenosylcobalamin biosynthesis; adenosylcobalamin from cob(II)yrinate a,c-diamide: step 7/7.</text>
</comment>
<proteinExistence type="inferred from homology"/>
<dbReference type="GO" id="GO:0009236">
    <property type="term" value="P:cobalamin biosynthetic process"/>
    <property type="evidence" value="ECO:0007669"/>
    <property type="project" value="UniProtKB-UniRule"/>
</dbReference>